<dbReference type="Proteomes" id="UP001272052">
    <property type="component" value="Unassembled WGS sequence"/>
</dbReference>
<accession>A0ABU3VQQ3</accession>
<proteinExistence type="predicted"/>
<reference evidence="1 2" key="1">
    <citation type="submission" date="2023-06" db="EMBL/GenBank/DDBJ databases">
        <title>Genome sequence of Methanimicrococcus sp. At1.</title>
        <authorList>
            <person name="Protasov E."/>
            <person name="Platt K."/>
            <person name="Poehlein A."/>
            <person name="Daniel R."/>
            <person name="Brune A."/>
        </authorList>
    </citation>
    <scope>NUCLEOTIDE SEQUENCE [LARGE SCALE GENOMIC DNA]</scope>
    <source>
        <strain evidence="1 2">At1</strain>
    </source>
</reference>
<comment type="caution">
    <text evidence="1">The sequence shown here is derived from an EMBL/GenBank/DDBJ whole genome shotgun (WGS) entry which is preliminary data.</text>
</comment>
<dbReference type="RefSeq" id="WP_318786061.1">
    <property type="nucleotide sequence ID" value="NZ_JAWDKC010000020.1"/>
</dbReference>
<evidence type="ECO:0000313" key="1">
    <source>
        <dbReference type="EMBL" id="MDV0445640.1"/>
    </source>
</evidence>
<sequence length="133" mass="15696">MISKKHEDRPFNRECNFKKVLAESKITGKLCVDKDRDNESAVTVNEDDTLEFVIPGIRHIHLQRDEGIVRDYVFLVYGRCLEEFEDIEISFKDGTGEVRMLRIIAKENKWHTERFESDDPTISEITWAYKDKN</sequence>
<evidence type="ECO:0000313" key="2">
    <source>
        <dbReference type="Proteomes" id="UP001272052"/>
    </source>
</evidence>
<name>A0ABU3VQQ3_9EURY</name>
<keyword evidence="2" id="KW-1185">Reference proteome</keyword>
<dbReference type="EMBL" id="JAWDKC010000020">
    <property type="protein sequence ID" value="MDV0445640.1"/>
    <property type="molecule type" value="Genomic_DNA"/>
</dbReference>
<organism evidence="1 2">
    <name type="scientific">Methanimicrococcus hacksteinii</name>
    <dbReference type="NCBI Taxonomy" id="3028293"/>
    <lineage>
        <taxon>Archaea</taxon>
        <taxon>Methanobacteriati</taxon>
        <taxon>Methanobacteriota</taxon>
        <taxon>Stenosarchaea group</taxon>
        <taxon>Methanomicrobia</taxon>
        <taxon>Methanosarcinales</taxon>
        <taxon>Methanosarcinaceae</taxon>
        <taxon>Methanimicrococcus</taxon>
    </lineage>
</organism>
<gene>
    <name evidence="1" type="ORF">MmiAt1_12290</name>
</gene>
<protein>
    <submittedName>
        <fullName evidence="1">Uncharacterized protein</fullName>
    </submittedName>
</protein>